<reference evidence="7 8" key="1">
    <citation type="submission" date="2020-08" db="EMBL/GenBank/DDBJ databases">
        <title>Plant Genome Project.</title>
        <authorList>
            <person name="Zhang R.-G."/>
        </authorList>
    </citation>
    <scope>NUCLEOTIDE SEQUENCE [LARGE SCALE GENOMIC DNA]</scope>
    <source>
        <tissue evidence="7">Rhizome</tissue>
    </source>
</reference>
<dbReference type="EMBL" id="JACMSC010000001">
    <property type="protein sequence ID" value="KAG6536946.1"/>
    <property type="molecule type" value="Genomic_DNA"/>
</dbReference>
<evidence type="ECO:0000256" key="5">
    <source>
        <dbReference type="ARBA" id="ARBA00023242"/>
    </source>
</evidence>
<feature type="domain" description="BZIP" evidence="6">
    <location>
        <begin position="157"/>
        <end position="203"/>
    </location>
</feature>
<evidence type="ECO:0000256" key="1">
    <source>
        <dbReference type="ARBA" id="ARBA00004123"/>
    </source>
</evidence>
<evidence type="ECO:0000256" key="3">
    <source>
        <dbReference type="ARBA" id="ARBA00023125"/>
    </source>
</evidence>
<name>A0A8J5I4G2_ZINOF</name>
<dbReference type="SMART" id="SM00338">
    <property type="entry name" value="BRLZ"/>
    <property type="match status" value="1"/>
</dbReference>
<evidence type="ECO:0000256" key="4">
    <source>
        <dbReference type="ARBA" id="ARBA00023163"/>
    </source>
</evidence>
<proteinExistence type="predicted"/>
<organism evidence="7 8">
    <name type="scientific">Zingiber officinale</name>
    <name type="common">Ginger</name>
    <name type="synonym">Amomum zingiber</name>
    <dbReference type="NCBI Taxonomy" id="94328"/>
    <lineage>
        <taxon>Eukaryota</taxon>
        <taxon>Viridiplantae</taxon>
        <taxon>Streptophyta</taxon>
        <taxon>Embryophyta</taxon>
        <taxon>Tracheophyta</taxon>
        <taxon>Spermatophyta</taxon>
        <taxon>Magnoliopsida</taxon>
        <taxon>Liliopsida</taxon>
        <taxon>Zingiberales</taxon>
        <taxon>Zingiberaceae</taxon>
        <taxon>Zingiber</taxon>
    </lineage>
</organism>
<evidence type="ECO:0000256" key="2">
    <source>
        <dbReference type="ARBA" id="ARBA00023015"/>
    </source>
</evidence>
<keyword evidence="8" id="KW-1185">Reference proteome</keyword>
<comment type="subcellular location">
    <subcellularLocation>
        <location evidence="1">Nucleus</location>
    </subcellularLocation>
</comment>
<dbReference type="AlphaFoldDB" id="A0A8J5I4G2"/>
<dbReference type="Pfam" id="PF00170">
    <property type="entry name" value="bZIP_1"/>
    <property type="match status" value="1"/>
</dbReference>
<keyword evidence="5" id="KW-0539">Nucleus</keyword>
<dbReference type="SUPFAM" id="SSF57959">
    <property type="entry name" value="Leucine zipper domain"/>
    <property type="match status" value="1"/>
</dbReference>
<dbReference type="GO" id="GO:0045893">
    <property type="term" value="P:positive regulation of DNA-templated transcription"/>
    <property type="evidence" value="ECO:0007669"/>
    <property type="project" value="TreeGrafter"/>
</dbReference>
<evidence type="ECO:0000259" key="6">
    <source>
        <dbReference type="PROSITE" id="PS50217"/>
    </source>
</evidence>
<dbReference type="GO" id="GO:0005634">
    <property type="term" value="C:nucleus"/>
    <property type="evidence" value="ECO:0007669"/>
    <property type="project" value="UniProtKB-SubCell"/>
</dbReference>
<keyword evidence="4" id="KW-0804">Transcription</keyword>
<dbReference type="PANTHER" id="PTHR45764:SF21">
    <property type="entry name" value="OS03G0770000 PROTEIN"/>
    <property type="match status" value="1"/>
</dbReference>
<accession>A0A8J5I4G2</accession>
<dbReference type="FunFam" id="1.20.5.170:FF:000020">
    <property type="entry name" value="BZIP transcription factor"/>
    <property type="match status" value="1"/>
</dbReference>
<comment type="caution">
    <text evidence="7">The sequence shown here is derived from an EMBL/GenBank/DDBJ whole genome shotgun (WGS) entry which is preliminary data.</text>
</comment>
<evidence type="ECO:0000313" key="8">
    <source>
        <dbReference type="Proteomes" id="UP000734854"/>
    </source>
</evidence>
<gene>
    <name evidence="7" type="ORF">ZIOFF_002024</name>
</gene>
<evidence type="ECO:0000313" key="7">
    <source>
        <dbReference type="EMBL" id="KAG6536946.1"/>
    </source>
</evidence>
<dbReference type="GO" id="GO:0000976">
    <property type="term" value="F:transcription cis-regulatory region binding"/>
    <property type="evidence" value="ECO:0007669"/>
    <property type="project" value="TreeGrafter"/>
</dbReference>
<dbReference type="PROSITE" id="PS50217">
    <property type="entry name" value="BZIP"/>
    <property type="match status" value="1"/>
</dbReference>
<keyword evidence="3" id="KW-0238">DNA-binding</keyword>
<dbReference type="Proteomes" id="UP000734854">
    <property type="component" value="Unassembled WGS sequence"/>
</dbReference>
<dbReference type="InterPro" id="IPR046347">
    <property type="entry name" value="bZIP_sf"/>
</dbReference>
<protein>
    <recommendedName>
        <fullName evidence="6">BZIP domain-containing protein</fullName>
    </recommendedName>
</protein>
<dbReference type="Gene3D" id="1.20.5.170">
    <property type="match status" value="1"/>
</dbReference>
<dbReference type="InterPro" id="IPR004827">
    <property type="entry name" value="bZIP"/>
</dbReference>
<dbReference type="PANTHER" id="PTHR45764">
    <property type="entry name" value="BZIP TRANSCRIPTION FACTOR 44"/>
    <property type="match status" value="1"/>
</dbReference>
<dbReference type="PROSITE" id="PS00036">
    <property type="entry name" value="BZIP_BASIC"/>
    <property type="match status" value="1"/>
</dbReference>
<keyword evidence="2" id="KW-0805">Transcription regulation</keyword>
<sequence>MATNPPPVYSFAIKLIFTNLAIECSTHTSRSPGSVISPVRRKQRRQIRTAKVDLDSDSCVGGDTESWIRHEPAESLVLLDSTSPTCIQRGLRRSETWTPAPARWARLPLLKFCALHSPAPPFPQPPRAPPAASMTALDPAVGLCELGFIPSQSPDEVRRRRRRMISNRESARRSRWRRLRHLHDLRCQEEQLQEENQCLADRLMAMIYHSILLRLDNARLHSESVVLSRRLAKASRVHLYTSCRSFSWQPPPPPPPPSSAVAAGTDPTVAWFMA</sequence>
<dbReference type="GO" id="GO:0003700">
    <property type="term" value="F:DNA-binding transcription factor activity"/>
    <property type="evidence" value="ECO:0007669"/>
    <property type="project" value="InterPro"/>
</dbReference>